<dbReference type="Proteomes" id="UP000720189">
    <property type="component" value="Unassembled WGS sequence"/>
</dbReference>
<name>A0A9P9HEM8_FUSRE</name>
<gene>
    <name evidence="2" type="ORF">BKA55DRAFT_725970</name>
</gene>
<comment type="caution">
    <text evidence="2">The sequence shown here is derived from an EMBL/GenBank/DDBJ whole genome shotgun (WGS) entry which is preliminary data.</text>
</comment>
<protein>
    <submittedName>
        <fullName evidence="2">Uncharacterized protein</fullName>
    </submittedName>
</protein>
<evidence type="ECO:0000313" key="2">
    <source>
        <dbReference type="EMBL" id="KAH7255692.1"/>
    </source>
</evidence>
<feature type="compositionally biased region" description="Polar residues" evidence="1">
    <location>
        <begin position="169"/>
        <end position="184"/>
    </location>
</feature>
<feature type="region of interest" description="Disordered" evidence="1">
    <location>
        <begin position="1"/>
        <end position="100"/>
    </location>
</feature>
<dbReference type="AlphaFoldDB" id="A0A9P9HEM8"/>
<evidence type="ECO:0000256" key="1">
    <source>
        <dbReference type="SAM" id="MobiDB-lite"/>
    </source>
</evidence>
<dbReference type="RefSeq" id="XP_046051261.1">
    <property type="nucleotide sequence ID" value="XM_046201122.1"/>
</dbReference>
<keyword evidence="3" id="KW-1185">Reference proteome</keyword>
<feature type="region of interest" description="Disordered" evidence="1">
    <location>
        <begin position="132"/>
        <end position="184"/>
    </location>
</feature>
<proteinExistence type="predicted"/>
<reference evidence="2" key="1">
    <citation type="journal article" date="2021" name="Nat. Commun.">
        <title>Genetic determinants of endophytism in the Arabidopsis root mycobiome.</title>
        <authorList>
            <person name="Mesny F."/>
            <person name="Miyauchi S."/>
            <person name="Thiergart T."/>
            <person name="Pickel B."/>
            <person name="Atanasova L."/>
            <person name="Karlsson M."/>
            <person name="Huettel B."/>
            <person name="Barry K.W."/>
            <person name="Haridas S."/>
            <person name="Chen C."/>
            <person name="Bauer D."/>
            <person name="Andreopoulos W."/>
            <person name="Pangilinan J."/>
            <person name="LaButti K."/>
            <person name="Riley R."/>
            <person name="Lipzen A."/>
            <person name="Clum A."/>
            <person name="Drula E."/>
            <person name="Henrissat B."/>
            <person name="Kohler A."/>
            <person name="Grigoriev I.V."/>
            <person name="Martin F.M."/>
            <person name="Hacquard S."/>
        </authorList>
    </citation>
    <scope>NUCLEOTIDE SEQUENCE</scope>
    <source>
        <strain evidence="2">MPI-CAGE-AT-0023</strain>
    </source>
</reference>
<organism evidence="2 3">
    <name type="scientific">Fusarium redolens</name>
    <dbReference type="NCBI Taxonomy" id="48865"/>
    <lineage>
        <taxon>Eukaryota</taxon>
        <taxon>Fungi</taxon>
        <taxon>Dikarya</taxon>
        <taxon>Ascomycota</taxon>
        <taxon>Pezizomycotina</taxon>
        <taxon>Sordariomycetes</taxon>
        <taxon>Hypocreomycetidae</taxon>
        <taxon>Hypocreales</taxon>
        <taxon>Nectriaceae</taxon>
        <taxon>Fusarium</taxon>
        <taxon>Fusarium redolens species complex</taxon>
    </lineage>
</organism>
<sequence length="184" mass="19911">MFSNLIGHTRALLPQGNSNDHIGTDLGDFDQTPPPSSRTSVDMSRSEDMGSKAIKGLRTNHETVSLDYRKSPLDDPEVTSANKPTPLAKSRQFEPAAEPTNILGALPVPLYHETSISQNGATVQHSRLEYSAGDQNDHESEDIPGTTGALRADNDLKSSRGDIGPRPTLEQNSPRPKSILSNKD</sequence>
<accession>A0A9P9HEM8</accession>
<evidence type="ECO:0000313" key="3">
    <source>
        <dbReference type="Proteomes" id="UP000720189"/>
    </source>
</evidence>
<dbReference type="GeneID" id="70231076"/>
<dbReference type="EMBL" id="JAGMUX010000006">
    <property type="protein sequence ID" value="KAH7255692.1"/>
    <property type="molecule type" value="Genomic_DNA"/>
</dbReference>
<dbReference type="OrthoDB" id="4988399at2759"/>